<dbReference type="PANTHER" id="PTHR30537">
    <property type="entry name" value="HTH-TYPE TRANSCRIPTIONAL REGULATOR"/>
    <property type="match status" value="1"/>
</dbReference>
<dbReference type="InterPro" id="IPR036390">
    <property type="entry name" value="WH_DNA-bd_sf"/>
</dbReference>
<comment type="similarity">
    <text evidence="2">Belongs to the LysR transcriptional regulatory family.</text>
</comment>
<sequence length="311" mass="34146">MRKLPPLNAIRAFEAAARHQSFTAAAAELCVSVTAVSHQVRQLEALLKRKLFDRRGRTVALTSEGRAIFPLLRDGFDQLANAFAGIQPRAGLQEITLSTTRAFAERWLVPRLEQFSARFPAIIVHIDATEDIVTPGTRGVDLAIRYGRSDGAEPAAVLFEDSYIAVAASGICPHNVASPRIDDFATRSLLAFRWKNPALEFPAWSGWLAVAPRGRRANFAMSWFSEETLALHAAERGLGPLLCSDALVDDQLRQGTMRQIEGPALPGFAFRLLEGASVGRRKAVATFTDWLRAEAAGFRARSWALREPRAA</sequence>
<dbReference type="PANTHER" id="PTHR30537:SF74">
    <property type="entry name" value="HTH-TYPE TRANSCRIPTIONAL REGULATOR TRPI"/>
    <property type="match status" value="1"/>
</dbReference>
<dbReference type="Proteomes" id="UP000594015">
    <property type="component" value="Chromosome"/>
</dbReference>
<dbReference type="SUPFAM" id="SSF46785">
    <property type="entry name" value="Winged helix' DNA-binding domain"/>
    <property type="match status" value="1"/>
</dbReference>
<dbReference type="InterPro" id="IPR000847">
    <property type="entry name" value="LysR_HTH_N"/>
</dbReference>
<feature type="domain" description="HTH lysR-type" evidence="6">
    <location>
        <begin position="5"/>
        <end position="62"/>
    </location>
</feature>
<dbReference type="PROSITE" id="PS50931">
    <property type="entry name" value="HTH_LYSR"/>
    <property type="match status" value="1"/>
</dbReference>
<dbReference type="GO" id="GO:0003700">
    <property type="term" value="F:DNA-binding transcription factor activity"/>
    <property type="evidence" value="ECO:0007669"/>
    <property type="project" value="InterPro"/>
</dbReference>
<evidence type="ECO:0000313" key="7">
    <source>
        <dbReference type="EMBL" id="QOZ71447.1"/>
    </source>
</evidence>
<dbReference type="AlphaFoldDB" id="A0AAE7NUL5"/>
<dbReference type="GO" id="GO:0043565">
    <property type="term" value="F:sequence-specific DNA binding"/>
    <property type="evidence" value="ECO:0007669"/>
    <property type="project" value="TreeGrafter"/>
</dbReference>
<evidence type="ECO:0000256" key="4">
    <source>
        <dbReference type="ARBA" id="ARBA00023125"/>
    </source>
</evidence>
<dbReference type="InterPro" id="IPR036388">
    <property type="entry name" value="WH-like_DNA-bd_sf"/>
</dbReference>
<accession>A0AAE7NUL5</accession>
<evidence type="ECO:0000256" key="1">
    <source>
        <dbReference type="ARBA" id="ARBA00003502"/>
    </source>
</evidence>
<evidence type="ECO:0000259" key="6">
    <source>
        <dbReference type="PROSITE" id="PS50931"/>
    </source>
</evidence>
<dbReference type="InterPro" id="IPR005119">
    <property type="entry name" value="LysR_subst-bd"/>
</dbReference>
<dbReference type="Gene3D" id="1.10.10.10">
    <property type="entry name" value="Winged helix-like DNA-binding domain superfamily/Winged helix DNA-binding domain"/>
    <property type="match status" value="1"/>
</dbReference>
<gene>
    <name evidence="7" type="ORF">WN72_38020</name>
</gene>
<keyword evidence="5" id="KW-0804">Transcription</keyword>
<keyword evidence="3" id="KW-0805">Transcription regulation</keyword>
<dbReference type="EMBL" id="CP030050">
    <property type="protein sequence ID" value="QOZ71447.1"/>
    <property type="molecule type" value="Genomic_DNA"/>
</dbReference>
<evidence type="ECO:0000256" key="2">
    <source>
        <dbReference type="ARBA" id="ARBA00009437"/>
    </source>
</evidence>
<evidence type="ECO:0000256" key="5">
    <source>
        <dbReference type="ARBA" id="ARBA00023163"/>
    </source>
</evidence>
<dbReference type="InterPro" id="IPR058163">
    <property type="entry name" value="LysR-type_TF_proteobact-type"/>
</dbReference>
<protein>
    <submittedName>
        <fullName evidence="7">LysR family transcriptional regulator</fullName>
    </submittedName>
</protein>
<keyword evidence="4" id="KW-0238">DNA-binding</keyword>
<dbReference type="Gene3D" id="3.40.190.10">
    <property type="entry name" value="Periplasmic binding protein-like II"/>
    <property type="match status" value="2"/>
</dbReference>
<proteinExistence type="inferred from homology"/>
<dbReference type="FunFam" id="1.10.10.10:FF:000038">
    <property type="entry name" value="Glycine cleavage system transcriptional activator"/>
    <property type="match status" value="1"/>
</dbReference>
<dbReference type="Pfam" id="PF00126">
    <property type="entry name" value="HTH_1"/>
    <property type="match status" value="1"/>
</dbReference>
<evidence type="ECO:0000256" key="3">
    <source>
        <dbReference type="ARBA" id="ARBA00023015"/>
    </source>
</evidence>
<dbReference type="KEGG" id="barh:WN72_38020"/>
<comment type="function">
    <text evidence="1">NodD regulates the expression of the nodABCFE genes which encode other nodulation proteins. NodD is also a negative regulator of its own expression. Binds flavonoids as inducers.</text>
</comment>
<dbReference type="Pfam" id="PF03466">
    <property type="entry name" value="LysR_substrate"/>
    <property type="match status" value="1"/>
</dbReference>
<dbReference type="RefSeq" id="WP_092212731.1">
    <property type="nucleotide sequence ID" value="NZ_CP030050.1"/>
</dbReference>
<name>A0AAE7NUL5_9BRAD</name>
<reference evidence="7 8" key="1">
    <citation type="submission" date="2018-06" db="EMBL/GenBank/DDBJ databases">
        <title>Comparative genomics of Bradyrhizobium nodulating Arachidis hypogaea.</title>
        <authorList>
            <person name="Li Y."/>
        </authorList>
    </citation>
    <scope>NUCLEOTIDE SEQUENCE [LARGE SCALE GENOMIC DNA]</scope>
    <source>
        <strain evidence="7 8">CCBAU 051107</strain>
    </source>
</reference>
<organism evidence="7 8">
    <name type="scientific">Bradyrhizobium arachidis</name>
    <dbReference type="NCBI Taxonomy" id="858423"/>
    <lineage>
        <taxon>Bacteria</taxon>
        <taxon>Pseudomonadati</taxon>
        <taxon>Pseudomonadota</taxon>
        <taxon>Alphaproteobacteria</taxon>
        <taxon>Hyphomicrobiales</taxon>
        <taxon>Nitrobacteraceae</taxon>
        <taxon>Bradyrhizobium</taxon>
    </lineage>
</organism>
<evidence type="ECO:0000313" key="8">
    <source>
        <dbReference type="Proteomes" id="UP000594015"/>
    </source>
</evidence>
<dbReference type="GO" id="GO:0006351">
    <property type="term" value="P:DNA-templated transcription"/>
    <property type="evidence" value="ECO:0007669"/>
    <property type="project" value="TreeGrafter"/>
</dbReference>
<dbReference type="SUPFAM" id="SSF53850">
    <property type="entry name" value="Periplasmic binding protein-like II"/>
    <property type="match status" value="1"/>
</dbReference>